<protein>
    <submittedName>
        <fullName evidence="2">Uncharacterized protein</fullName>
    </submittedName>
</protein>
<keyword evidence="1" id="KW-0472">Membrane</keyword>
<reference evidence="2 3" key="1">
    <citation type="journal article" date="2017" name="Mol. Ecol.">
        <title>Comparative and population genomic landscape of Phellinus noxius: A hypervariable fungus causing root rot in trees.</title>
        <authorList>
            <person name="Chung C.L."/>
            <person name="Lee T.J."/>
            <person name="Akiba M."/>
            <person name="Lee H.H."/>
            <person name="Kuo T.H."/>
            <person name="Liu D."/>
            <person name="Ke H.M."/>
            <person name="Yokoi T."/>
            <person name="Roa M.B."/>
            <person name="Lu M.J."/>
            <person name="Chang Y.Y."/>
            <person name="Ann P.J."/>
            <person name="Tsai J.N."/>
            <person name="Chen C.Y."/>
            <person name="Tzean S.S."/>
            <person name="Ota Y."/>
            <person name="Hattori T."/>
            <person name="Sahashi N."/>
            <person name="Liou R.F."/>
            <person name="Kikuchi T."/>
            <person name="Tsai I.J."/>
        </authorList>
    </citation>
    <scope>NUCLEOTIDE SEQUENCE [LARGE SCALE GENOMIC DNA]</scope>
    <source>
        <strain evidence="2 3">FFPRI411160</strain>
    </source>
</reference>
<keyword evidence="1" id="KW-1133">Transmembrane helix</keyword>
<organism evidence="2 3">
    <name type="scientific">Pyrrhoderma noxium</name>
    <dbReference type="NCBI Taxonomy" id="2282107"/>
    <lineage>
        <taxon>Eukaryota</taxon>
        <taxon>Fungi</taxon>
        <taxon>Dikarya</taxon>
        <taxon>Basidiomycota</taxon>
        <taxon>Agaricomycotina</taxon>
        <taxon>Agaricomycetes</taxon>
        <taxon>Hymenochaetales</taxon>
        <taxon>Hymenochaetaceae</taxon>
        <taxon>Pyrrhoderma</taxon>
    </lineage>
</organism>
<name>A0A286URV9_9AGAM</name>
<evidence type="ECO:0000313" key="3">
    <source>
        <dbReference type="Proteomes" id="UP000217199"/>
    </source>
</evidence>
<sequence length="146" mass="16401">MQPCLYSPHDTMFYTINKSFLQSRKSRNCFDQVIKVDSEDSIYTTLASTLSVLILLPFYMAAFLCFLSPVGYLDGRFSLYTATSGDGFTMHMGFLGSCTRSSDNQPFDCTKFSLSSPFGDFSVKINPALGQANQFNLLLLLREEVF</sequence>
<proteinExistence type="predicted"/>
<comment type="caution">
    <text evidence="2">The sequence shown here is derived from an EMBL/GenBank/DDBJ whole genome shotgun (WGS) entry which is preliminary data.</text>
</comment>
<keyword evidence="1" id="KW-0812">Transmembrane</keyword>
<evidence type="ECO:0000313" key="2">
    <source>
        <dbReference type="EMBL" id="PAV22264.1"/>
    </source>
</evidence>
<feature type="transmembrane region" description="Helical" evidence="1">
    <location>
        <begin position="42"/>
        <end position="67"/>
    </location>
</feature>
<accession>A0A286URV9</accession>
<dbReference type="AlphaFoldDB" id="A0A286URV9"/>
<dbReference type="Proteomes" id="UP000217199">
    <property type="component" value="Unassembled WGS sequence"/>
</dbReference>
<gene>
    <name evidence="2" type="ORF">PNOK_0222100</name>
</gene>
<keyword evidence="3" id="KW-1185">Reference proteome</keyword>
<dbReference type="EMBL" id="NBII01000002">
    <property type="protein sequence ID" value="PAV22264.1"/>
    <property type="molecule type" value="Genomic_DNA"/>
</dbReference>
<evidence type="ECO:0000256" key="1">
    <source>
        <dbReference type="SAM" id="Phobius"/>
    </source>
</evidence>
<dbReference type="InParanoid" id="A0A286URV9"/>